<dbReference type="AlphaFoldDB" id="A0A087UQL7"/>
<dbReference type="Pfam" id="PF00067">
    <property type="entry name" value="p450"/>
    <property type="match status" value="1"/>
</dbReference>
<dbReference type="GO" id="GO:0005506">
    <property type="term" value="F:iron ion binding"/>
    <property type="evidence" value="ECO:0007669"/>
    <property type="project" value="InterPro"/>
</dbReference>
<keyword evidence="17" id="KW-1185">Reference proteome</keyword>
<keyword evidence="6 14" id="KW-0349">Heme</keyword>
<dbReference type="InterPro" id="IPR050182">
    <property type="entry name" value="Cytochrome_P450_fam2"/>
</dbReference>
<dbReference type="PRINTS" id="PR00385">
    <property type="entry name" value="P450"/>
</dbReference>
<keyword evidence="13" id="KW-0472">Membrane</keyword>
<evidence type="ECO:0000256" key="12">
    <source>
        <dbReference type="ARBA" id="ARBA00023033"/>
    </source>
</evidence>
<keyword evidence="7 14" id="KW-0479">Metal-binding</keyword>
<evidence type="ECO:0000256" key="13">
    <source>
        <dbReference type="ARBA" id="ARBA00023136"/>
    </source>
</evidence>
<dbReference type="PROSITE" id="PS00086">
    <property type="entry name" value="CYTOCHROME_P450"/>
    <property type="match status" value="1"/>
</dbReference>
<dbReference type="GO" id="GO:0006082">
    <property type="term" value="P:organic acid metabolic process"/>
    <property type="evidence" value="ECO:0007669"/>
    <property type="project" value="TreeGrafter"/>
</dbReference>
<organism evidence="16 17">
    <name type="scientific">Stegodyphus mimosarum</name>
    <name type="common">African social velvet spider</name>
    <dbReference type="NCBI Taxonomy" id="407821"/>
    <lineage>
        <taxon>Eukaryota</taxon>
        <taxon>Metazoa</taxon>
        <taxon>Ecdysozoa</taxon>
        <taxon>Arthropoda</taxon>
        <taxon>Chelicerata</taxon>
        <taxon>Arachnida</taxon>
        <taxon>Araneae</taxon>
        <taxon>Araneomorphae</taxon>
        <taxon>Entelegynae</taxon>
        <taxon>Eresoidea</taxon>
        <taxon>Eresidae</taxon>
        <taxon>Stegodyphus</taxon>
    </lineage>
</organism>
<reference evidence="16 17" key="1">
    <citation type="submission" date="2013-11" db="EMBL/GenBank/DDBJ databases">
        <title>Genome sequencing of Stegodyphus mimosarum.</title>
        <authorList>
            <person name="Bechsgaard J."/>
        </authorList>
    </citation>
    <scope>NUCLEOTIDE SEQUENCE [LARGE SCALE GENOMIC DNA]</scope>
</reference>
<dbReference type="GO" id="GO:0020037">
    <property type="term" value="F:heme binding"/>
    <property type="evidence" value="ECO:0007669"/>
    <property type="project" value="InterPro"/>
</dbReference>
<evidence type="ECO:0000256" key="10">
    <source>
        <dbReference type="ARBA" id="ARBA00023002"/>
    </source>
</evidence>
<dbReference type="FunFam" id="1.10.630.10:FF:000238">
    <property type="entry name" value="Cytochrome P450 2A6"/>
    <property type="match status" value="1"/>
</dbReference>
<proteinExistence type="inferred from homology"/>
<evidence type="ECO:0000256" key="8">
    <source>
        <dbReference type="ARBA" id="ARBA00022824"/>
    </source>
</evidence>
<dbReference type="InterPro" id="IPR002401">
    <property type="entry name" value="Cyt_P450_E_grp-I"/>
</dbReference>
<comment type="function">
    <text evidence="2">May be involved in the metabolism of insect hormones and in the breakdown of synthetic insecticides.</text>
</comment>
<dbReference type="InterPro" id="IPR036396">
    <property type="entry name" value="Cyt_P450_sf"/>
</dbReference>
<dbReference type="PANTHER" id="PTHR24300">
    <property type="entry name" value="CYTOCHROME P450 508A4-RELATED"/>
    <property type="match status" value="1"/>
</dbReference>
<keyword evidence="9" id="KW-0492">Microsome</keyword>
<evidence type="ECO:0000256" key="11">
    <source>
        <dbReference type="ARBA" id="ARBA00023004"/>
    </source>
</evidence>
<feature type="non-terminal residue" evidence="16">
    <location>
        <position position="405"/>
    </location>
</feature>
<dbReference type="GO" id="GO:0005789">
    <property type="term" value="C:endoplasmic reticulum membrane"/>
    <property type="evidence" value="ECO:0007669"/>
    <property type="project" value="UniProtKB-SubCell"/>
</dbReference>
<comment type="similarity">
    <text evidence="5 15">Belongs to the cytochrome P450 family.</text>
</comment>
<keyword evidence="8" id="KW-0256">Endoplasmic reticulum</keyword>
<evidence type="ECO:0000256" key="3">
    <source>
        <dbReference type="ARBA" id="ARBA00004174"/>
    </source>
</evidence>
<dbReference type="Proteomes" id="UP000054359">
    <property type="component" value="Unassembled WGS sequence"/>
</dbReference>
<dbReference type="InterPro" id="IPR017972">
    <property type="entry name" value="Cyt_P450_CS"/>
</dbReference>
<dbReference type="EMBL" id="KK121069">
    <property type="protein sequence ID" value="KFM79656.1"/>
    <property type="molecule type" value="Genomic_DNA"/>
</dbReference>
<evidence type="ECO:0000256" key="4">
    <source>
        <dbReference type="ARBA" id="ARBA00004406"/>
    </source>
</evidence>
<evidence type="ECO:0000256" key="14">
    <source>
        <dbReference type="PIRSR" id="PIRSR602401-1"/>
    </source>
</evidence>
<accession>A0A087UQL7</accession>
<evidence type="ECO:0000256" key="15">
    <source>
        <dbReference type="RuleBase" id="RU000461"/>
    </source>
</evidence>
<evidence type="ECO:0000256" key="9">
    <source>
        <dbReference type="ARBA" id="ARBA00022848"/>
    </source>
</evidence>
<dbReference type="OrthoDB" id="1055148at2759"/>
<name>A0A087UQL7_STEMI</name>
<dbReference type="InterPro" id="IPR001128">
    <property type="entry name" value="Cyt_P450"/>
</dbReference>
<comment type="cofactor">
    <cofactor evidence="1 14">
        <name>heme</name>
        <dbReference type="ChEBI" id="CHEBI:30413"/>
    </cofactor>
</comment>
<evidence type="ECO:0000313" key="17">
    <source>
        <dbReference type="Proteomes" id="UP000054359"/>
    </source>
</evidence>
<dbReference type="PANTHER" id="PTHR24300:SF375">
    <property type="entry name" value="CYTOCHROME P450 FAMILY"/>
    <property type="match status" value="1"/>
</dbReference>
<feature type="binding site" description="axial binding residue" evidence="14">
    <location>
        <position position="352"/>
    </location>
    <ligand>
        <name>heme</name>
        <dbReference type="ChEBI" id="CHEBI:30413"/>
    </ligand>
    <ligandPart>
        <name>Fe</name>
        <dbReference type="ChEBI" id="CHEBI:18248"/>
    </ligandPart>
</feature>
<evidence type="ECO:0000256" key="6">
    <source>
        <dbReference type="ARBA" id="ARBA00022617"/>
    </source>
</evidence>
<dbReference type="GO" id="GO:0006805">
    <property type="term" value="P:xenobiotic metabolic process"/>
    <property type="evidence" value="ECO:0007669"/>
    <property type="project" value="TreeGrafter"/>
</dbReference>
<dbReference type="GO" id="GO:0016712">
    <property type="term" value="F:oxidoreductase activity, acting on paired donors, with incorporation or reduction of molecular oxygen, reduced flavin or flavoprotein as one donor, and incorporation of one atom of oxygen"/>
    <property type="evidence" value="ECO:0007669"/>
    <property type="project" value="TreeGrafter"/>
</dbReference>
<dbReference type="SUPFAM" id="SSF48264">
    <property type="entry name" value="Cytochrome P450"/>
    <property type="match status" value="1"/>
</dbReference>
<evidence type="ECO:0000256" key="1">
    <source>
        <dbReference type="ARBA" id="ARBA00001971"/>
    </source>
</evidence>
<evidence type="ECO:0000256" key="2">
    <source>
        <dbReference type="ARBA" id="ARBA00003690"/>
    </source>
</evidence>
<evidence type="ECO:0000313" key="16">
    <source>
        <dbReference type="EMBL" id="KFM79656.1"/>
    </source>
</evidence>
<keyword evidence="10 15" id="KW-0560">Oxidoreductase</keyword>
<evidence type="ECO:0000256" key="5">
    <source>
        <dbReference type="ARBA" id="ARBA00010617"/>
    </source>
</evidence>
<comment type="subcellular location">
    <subcellularLocation>
        <location evidence="4">Endoplasmic reticulum membrane</location>
        <topology evidence="4">Peripheral membrane protein</topology>
    </subcellularLocation>
    <subcellularLocation>
        <location evidence="3">Microsome membrane</location>
        <topology evidence="3">Peripheral membrane protein</topology>
    </subcellularLocation>
</comment>
<sequence length="405" mass="46356">MVSVIILTFEACILFNYHMFIIHTLGFGGKNGVEWAEQRRASIKAMKNIGLGKTRWEELVQEEINELVNLIQQENGRALDVSEIFSSTFANNIMTLLFGNRLPLGHPATIAVSEYVDSVIRSFPSVSAAAVFPWLVKLFGKIGTYNDSIPLKKLSEFNQLITKMIMNRNEKESDDNFVDTYCNEMKLNIKSKMTTSFTETYLRGNTQTLLIGGSDTTRSSLTYLLMAVAQFPEIQNKVHEELNHVLGRDGCIKWAERSKVPYTYAVIMESMRWYTLVPVNTLRISVEDIKVQGYDIPKGTYILVNTWLLHNDPKYWPEPEKFIPERYLLNDGKQVNYKPESYSPFSYGKRSCPGEMVALVSLLHYFITIMQKFKVLPEGEKVEYGTILGLTCQPTDVKLRFIARE</sequence>
<keyword evidence="11 14" id="KW-0408">Iron</keyword>
<evidence type="ECO:0000256" key="7">
    <source>
        <dbReference type="ARBA" id="ARBA00022723"/>
    </source>
</evidence>
<protein>
    <submittedName>
        <fullName evidence="16">Cytochrome P450 2J2</fullName>
    </submittedName>
</protein>
<dbReference type="Gene3D" id="1.10.630.10">
    <property type="entry name" value="Cytochrome P450"/>
    <property type="match status" value="1"/>
</dbReference>
<keyword evidence="12 15" id="KW-0503">Monooxygenase</keyword>
<gene>
    <name evidence="16" type="ORF">X975_15793</name>
</gene>
<dbReference type="STRING" id="407821.A0A087UQL7"/>
<dbReference type="PRINTS" id="PR00463">
    <property type="entry name" value="EP450I"/>
</dbReference>